<accession>A0A1W2EH49</accession>
<keyword evidence="6 9" id="KW-1133">Transmembrane helix</keyword>
<dbReference type="EMBL" id="FWXR01000025">
    <property type="protein sequence ID" value="SMD09017.1"/>
    <property type="molecule type" value="Genomic_DNA"/>
</dbReference>
<dbReference type="Pfam" id="PF01545">
    <property type="entry name" value="Cation_efflux"/>
    <property type="match status" value="1"/>
</dbReference>
<organism evidence="12 13">
    <name type="scientific">Fulvimarina manganoxydans</name>
    <dbReference type="NCBI Taxonomy" id="937218"/>
    <lineage>
        <taxon>Bacteria</taxon>
        <taxon>Pseudomonadati</taxon>
        <taxon>Pseudomonadota</taxon>
        <taxon>Alphaproteobacteria</taxon>
        <taxon>Hyphomicrobiales</taxon>
        <taxon>Aurantimonadaceae</taxon>
        <taxon>Fulvimarina</taxon>
    </lineage>
</organism>
<dbReference type="GO" id="GO:0015341">
    <property type="term" value="F:zinc efflux antiporter activity"/>
    <property type="evidence" value="ECO:0007669"/>
    <property type="project" value="TreeGrafter"/>
</dbReference>
<dbReference type="GO" id="GO:0015093">
    <property type="term" value="F:ferrous iron transmembrane transporter activity"/>
    <property type="evidence" value="ECO:0007669"/>
    <property type="project" value="TreeGrafter"/>
</dbReference>
<evidence type="ECO:0000256" key="3">
    <source>
        <dbReference type="ARBA" id="ARBA00022448"/>
    </source>
</evidence>
<dbReference type="InterPro" id="IPR002524">
    <property type="entry name" value="Cation_efflux"/>
</dbReference>
<dbReference type="SUPFAM" id="SSF160240">
    <property type="entry name" value="Cation efflux protein cytoplasmic domain-like"/>
    <property type="match status" value="1"/>
</dbReference>
<dbReference type="AlphaFoldDB" id="A0A1W2EH49"/>
<feature type="transmembrane region" description="Helical" evidence="9">
    <location>
        <begin position="85"/>
        <end position="108"/>
    </location>
</feature>
<keyword evidence="5 9" id="KW-0812">Transmembrane</keyword>
<feature type="domain" description="Cation efflux protein transmembrane" evidence="10">
    <location>
        <begin position="19"/>
        <end position="212"/>
    </location>
</feature>
<dbReference type="Gene3D" id="3.30.70.1350">
    <property type="entry name" value="Cation efflux protein, cytoplasmic domain"/>
    <property type="match status" value="1"/>
</dbReference>
<dbReference type="RefSeq" id="WP_084412254.1">
    <property type="nucleotide sequence ID" value="NZ_FWXR01000025.1"/>
</dbReference>
<sequence>MAELGKEEAGAPLAKRVAIASVLIACVVLAIKYAAYHVTGSVALFSDALESIVNVVAGLIALWAISLSYKPADSDHPFGHTKAEYFSAVVEGVMIAGAAVLILIEAWGAFQEPRAIDAPALGLAINAGATALNFGWALYLKRLSRRVRSPAFAADSRHLMADVFTSVGVFCGLVVATWTHIPIIDPLLAALVALNILREGFNVVTTSLSGLMDQAIEPEEEAKVRELISANASGAIEVHDLRTRRSGRMIFIEFHLVVPSEMTVGDAHIICDRIEEGLGAAFENAQVHIHVEPEEEAQQTGVPVL</sequence>
<feature type="domain" description="Cation efflux protein cytoplasmic" evidence="11">
    <location>
        <begin position="217"/>
        <end position="294"/>
    </location>
</feature>
<evidence type="ECO:0000259" key="10">
    <source>
        <dbReference type="Pfam" id="PF01545"/>
    </source>
</evidence>
<dbReference type="SUPFAM" id="SSF161111">
    <property type="entry name" value="Cation efflux protein transmembrane domain-like"/>
    <property type="match status" value="1"/>
</dbReference>
<dbReference type="GO" id="GO:0005886">
    <property type="term" value="C:plasma membrane"/>
    <property type="evidence" value="ECO:0007669"/>
    <property type="project" value="UniProtKB-SubCell"/>
</dbReference>
<dbReference type="Gene3D" id="1.20.1510.10">
    <property type="entry name" value="Cation efflux protein transmembrane domain"/>
    <property type="match status" value="1"/>
</dbReference>
<comment type="similarity">
    <text evidence="2">Belongs to the cation diffusion facilitator (CDF) transporter (TC 2.A.4) family.</text>
</comment>
<evidence type="ECO:0000313" key="13">
    <source>
        <dbReference type="Proteomes" id="UP000192656"/>
    </source>
</evidence>
<evidence type="ECO:0000256" key="2">
    <source>
        <dbReference type="ARBA" id="ARBA00008114"/>
    </source>
</evidence>
<keyword evidence="13" id="KW-1185">Reference proteome</keyword>
<name>A0A1W2EH49_9HYPH</name>
<protein>
    <recommendedName>
        <fullName evidence="8">Protein p34</fullName>
    </recommendedName>
</protein>
<evidence type="ECO:0000256" key="9">
    <source>
        <dbReference type="SAM" id="Phobius"/>
    </source>
</evidence>
<dbReference type="PANTHER" id="PTHR43840">
    <property type="entry name" value="MITOCHONDRIAL METAL TRANSPORTER 1-RELATED"/>
    <property type="match status" value="1"/>
</dbReference>
<evidence type="ECO:0000256" key="8">
    <source>
        <dbReference type="ARBA" id="ARBA00068882"/>
    </source>
</evidence>
<dbReference type="InterPro" id="IPR027470">
    <property type="entry name" value="Cation_efflux_CTD"/>
</dbReference>
<feature type="transmembrane region" description="Helical" evidence="9">
    <location>
        <begin position="17"/>
        <end position="36"/>
    </location>
</feature>
<keyword evidence="3" id="KW-0813">Transport</keyword>
<dbReference type="InterPro" id="IPR027469">
    <property type="entry name" value="Cation_efflux_TMD_sf"/>
</dbReference>
<dbReference type="GO" id="GO:0006882">
    <property type="term" value="P:intracellular zinc ion homeostasis"/>
    <property type="evidence" value="ECO:0007669"/>
    <property type="project" value="TreeGrafter"/>
</dbReference>
<proteinExistence type="inferred from homology"/>
<keyword evidence="7 9" id="KW-0472">Membrane</keyword>
<keyword evidence="4" id="KW-1003">Cell membrane</keyword>
<dbReference type="InterPro" id="IPR058533">
    <property type="entry name" value="Cation_efflux_TM"/>
</dbReference>
<dbReference type="OrthoDB" id="9806522at2"/>
<dbReference type="Proteomes" id="UP000192656">
    <property type="component" value="Unassembled WGS sequence"/>
</dbReference>
<dbReference type="Pfam" id="PF16916">
    <property type="entry name" value="ZT_dimer"/>
    <property type="match status" value="1"/>
</dbReference>
<evidence type="ECO:0000313" key="12">
    <source>
        <dbReference type="EMBL" id="SMD09017.1"/>
    </source>
</evidence>
<evidence type="ECO:0000259" key="11">
    <source>
        <dbReference type="Pfam" id="PF16916"/>
    </source>
</evidence>
<feature type="transmembrane region" description="Helical" evidence="9">
    <location>
        <begin position="159"/>
        <end position="178"/>
    </location>
</feature>
<comment type="subcellular location">
    <subcellularLocation>
        <location evidence="1">Cell membrane</location>
        <topology evidence="1">Multi-pass membrane protein</topology>
    </subcellularLocation>
</comment>
<evidence type="ECO:0000256" key="5">
    <source>
        <dbReference type="ARBA" id="ARBA00022692"/>
    </source>
</evidence>
<dbReference type="FunFam" id="3.30.70.1350:FF:000002">
    <property type="entry name" value="Ferrous-iron efflux pump FieF"/>
    <property type="match status" value="1"/>
</dbReference>
<dbReference type="InterPro" id="IPR036837">
    <property type="entry name" value="Cation_efflux_CTD_sf"/>
</dbReference>
<feature type="transmembrane region" description="Helical" evidence="9">
    <location>
        <begin position="42"/>
        <end position="65"/>
    </location>
</feature>
<reference evidence="12 13" key="1">
    <citation type="submission" date="2017-04" db="EMBL/GenBank/DDBJ databases">
        <authorList>
            <person name="Afonso C.L."/>
            <person name="Miller P.J."/>
            <person name="Scott M.A."/>
            <person name="Spackman E."/>
            <person name="Goraichik I."/>
            <person name="Dimitrov K.M."/>
            <person name="Suarez D.L."/>
            <person name="Swayne D.E."/>
        </authorList>
    </citation>
    <scope>NUCLEOTIDE SEQUENCE [LARGE SCALE GENOMIC DNA]</scope>
    <source>
        <strain evidence="12 13">CGMCC 1.10972</strain>
    </source>
</reference>
<gene>
    <name evidence="12" type="ORF">SAMN06297251_12548</name>
</gene>
<evidence type="ECO:0000256" key="1">
    <source>
        <dbReference type="ARBA" id="ARBA00004651"/>
    </source>
</evidence>
<dbReference type="PANTHER" id="PTHR43840:SF15">
    <property type="entry name" value="MITOCHONDRIAL METAL TRANSPORTER 1-RELATED"/>
    <property type="match status" value="1"/>
</dbReference>
<feature type="transmembrane region" description="Helical" evidence="9">
    <location>
        <begin position="120"/>
        <end position="139"/>
    </location>
</feature>
<dbReference type="InterPro" id="IPR050291">
    <property type="entry name" value="CDF_Transporter"/>
</dbReference>
<evidence type="ECO:0000256" key="4">
    <source>
        <dbReference type="ARBA" id="ARBA00022475"/>
    </source>
</evidence>
<evidence type="ECO:0000256" key="7">
    <source>
        <dbReference type="ARBA" id="ARBA00023136"/>
    </source>
</evidence>
<dbReference type="STRING" id="937218.SAMN06297251_12548"/>
<evidence type="ECO:0000256" key="6">
    <source>
        <dbReference type="ARBA" id="ARBA00022989"/>
    </source>
</evidence>
<dbReference type="NCBIfam" id="TIGR01297">
    <property type="entry name" value="CDF"/>
    <property type="match status" value="1"/>
</dbReference>
<dbReference type="GO" id="GO:0015086">
    <property type="term" value="F:cadmium ion transmembrane transporter activity"/>
    <property type="evidence" value="ECO:0007669"/>
    <property type="project" value="TreeGrafter"/>
</dbReference>